<evidence type="ECO:0000313" key="3">
    <source>
        <dbReference type="Proteomes" id="UP001190700"/>
    </source>
</evidence>
<dbReference type="EMBL" id="LGRX02022934">
    <property type="protein sequence ID" value="KAK3254996.1"/>
    <property type="molecule type" value="Genomic_DNA"/>
</dbReference>
<feature type="region of interest" description="Disordered" evidence="1">
    <location>
        <begin position="152"/>
        <end position="235"/>
    </location>
</feature>
<gene>
    <name evidence="2" type="ORF">CYMTET_35808</name>
</gene>
<dbReference type="Proteomes" id="UP001190700">
    <property type="component" value="Unassembled WGS sequence"/>
</dbReference>
<sequence length="437" mass="48224">MSATNEQLEHDLASANERLACEEMKVKAMDGSRLISQDVARFMRPTRGEGGRASMSPPPGGSMSRSRSPQQSVGGSSEFRIRQSFDGRQDAIGCLSEHLDAKVREHAEMKGRLGAAEARLRQKDAALETLRMELNMVKFGSREDDGLTLSGGWSSPLDPVMGTPGPSARSPVSRSWPMASPGQLGSEEDERVQEILSSLSQEEGGRQDRHTDIVGRGTPGVSIPSGKSKSRVKGLSLDDHDVQRPTAVMKGGSKRLDALAMSERRRAAAEAARDVALAQAATSAQSREGILRNCVTLCNRLRKLTAMTDTFWSWRCAASAQLRESAALRETQLRHELHQNSKAHGARGAAIEGLVERVEEREEGLLMVAAMATWRLEAHHQRAVRQQWAELARVLLRGKHQQVAALRSNLLHKYSEKQLDSNHLIMRRRLASTFNYW</sequence>
<evidence type="ECO:0000313" key="2">
    <source>
        <dbReference type="EMBL" id="KAK3254996.1"/>
    </source>
</evidence>
<feature type="non-terminal residue" evidence="2">
    <location>
        <position position="437"/>
    </location>
</feature>
<reference evidence="2 3" key="1">
    <citation type="journal article" date="2015" name="Genome Biol. Evol.">
        <title>Comparative Genomics of a Bacterivorous Green Alga Reveals Evolutionary Causalities and Consequences of Phago-Mixotrophic Mode of Nutrition.</title>
        <authorList>
            <person name="Burns J.A."/>
            <person name="Paasch A."/>
            <person name="Narechania A."/>
            <person name="Kim E."/>
        </authorList>
    </citation>
    <scope>NUCLEOTIDE SEQUENCE [LARGE SCALE GENOMIC DNA]</scope>
    <source>
        <strain evidence="2 3">PLY_AMNH</strain>
    </source>
</reference>
<protein>
    <submittedName>
        <fullName evidence="2">Uncharacterized protein</fullName>
    </submittedName>
</protein>
<name>A0AAE0F8F6_9CHLO</name>
<proteinExistence type="predicted"/>
<accession>A0AAE0F8F6</accession>
<dbReference type="AlphaFoldDB" id="A0AAE0F8F6"/>
<feature type="compositionally biased region" description="Low complexity" evidence="1">
    <location>
        <begin position="61"/>
        <end position="72"/>
    </location>
</feature>
<feature type="region of interest" description="Disordered" evidence="1">
    <location>
        <begin position="44"/>
        <end position="77"/>
    </location>
</feature>
<keyword evidence="3" id="KW-1185">Reference proteome</keyword>
<feature type="compositionally biased region" description="Basic and acidic residues" evidence="1">
    <location>
        <begin position="203"/>
        <end position="213"/>
    </location>
</feature>
<evidence type="ECO:0000256" key="1">
    <source>
        <dbReference type="SAM" id="MobiDB-lite"/>
    </source>
</evidence>
<comment type="caution">
    <text evidence="2">The sequence shown here is derived from an EMBL/GenBank/DDBJ whole genome shotgun (WGS) entry which is preliminary data.</text>
</comment>
<organism evidence="2 3">
    <name type="scientific">Cymbomonas tetramitiformis</name>
    <dbReference type="NCBI Taxonomy" id="36881"/>
    <lineage>
        <taxon>Eukaryota</taxon>
        <taxon>Viridiplantae</taxon>
        <taxon>Chlorophyta</taxon>
        <taxon>Pyramimonadophyceae</taxon>
        <taxon>Pyramimonadales</taxon>
        <taxon>Pyramimonadaceae</taxon>
        <taxon>Cymbomonas</taxon>
    </lineage>
</organism>